<dbReference type="Pfam" id="PF00317">
    <property type="entry name" value="Ribonuc_red_lgN"/>
    <property type="match status" value="1"/>
</dbReference>
<dbReference type="CDD" id="cd01679">
    <property type="entry name" value="RNR_I"/>
    <property type="match status" value="1"/>
</dbReference>
<comment type="function">
    <text evidence="6">Provides the precursors necessary for DNA synthesis. Catalyzes the biosynthesis of deoxyribonucleotides from the corresponding ribonucleotides.</text>
</comment>
<feature type="domain" description="Ribonucleotide reductase large subunit C-terminal" evidence="8">
    <location>
        <begin position="441"/>
        <end position="586"/>
    </location>
</feature>
<dbReference type="InterPro" id="IPR013509">
    <property type="entry name" value="RNR_lsu_N"/>
</dbReference>
<keyword evidence="10" id="KW-1185">Reference proteome</keyword>
<proteinExistence type="inferred from homology"/>
<gene>
    <name evidence="9" type="ORF">NQF87_02385</name>
</gene>
<dbReference type="EC" id="1.17.4.1" evidence="2 6"/>
<evidence type="ECO:0000259" key="8">
    <source>
        <dbReference type="Pfam" id="PF02867"/>
    </source>
</evidence>
<comment type="similarity">
    <text evidence="1 6">Belongs to the ribonucleoside diphosphate reductase large chain family.</text>
</comment>
<comment type="catalytic activity">
    <reaction evidence="5 6">
        <text>a 2'-deoxyribonucleoside 5'-diphosphate + [thioredoxin]-disulfide + H2O = a ribonucleoside 5'-diphosphate + [thioredoxin]-dithiol</text>
        <dbReference type="Rhea" id="RHEA:23252"/>
        <dbReference type="Rhea" id="RHEA-COMP:10698"/>
        <dbReference type="Rhea" id="RHEA-COMP:10700"/>
        <dbReference type="ChEBI" id="CHEBI:15377"/>
        <dbReference type="ChEBI" id="CHEBI:29950"/>
        <dbReference type="ChEBI" id="CHEBI:50058"/>
        <dbReference type="ChEBI" id="CHEBI:57930"/>
        <dbReference type="ChEBI" id="CHEBI:73316"/>
        <dbReference type="EC" id="1.17.4.1"/>
    </reaction>
</comment>
<dbReference type="NCBIfam" id="NF006577">
    <property type="entry name" value="PRK09102.1"/>
    <property type="match status" value="1"/>
</dbReference>
<dbReference type="EMBL" id="JANIDV010000001">
    <property type="protein sequence ID" value="MCX5615830.1"/>
    <property type="molecule type" value="Genomic_DNA"/>
</dbReference>
<evidence type="ECO:0000259" key="7">
    <source>
        <dbReference type="Pfam" id="PF00317"/>
    </source>
</evidence>
<comment type="caution">
    <text evidence="9">The sequence shown here is derived from an EMBL/GenBank/DDBJ whole genome shotgun (WGS) entry which is preliminary data.</text>
</comment>
<evidence type="ECO:0000313" key="10">
    <source>
        <dbReference type="Proteomes" id="UP001165633"/>
    </source>
</evidence>
<evidence type="ECO:0000256" key="6">
    <source>
        <dbReference type="RuleBase" id="RU003410"/>
    </source>
</evidence>
<dbReference type="Proteomes" id="UP001165633">
    <property type="component" value="Unassembled WGS sequence"/>
</dbReference>
<dbReference type="Gene3D" id="3.20.70.20">
    <property type="match status" value="1"/>
</dbReference>
<accession>A0ABT3W9Q9</accession>
<evidence type="ECO:0000256" key="4">
    <source>
        <dbReference type="ARBA" id="ARBA00023116"/>
    </source>
</evidence>
<dbReference type="SUPFAM" id="SSF48168">
    <property type="entry name" value="R1 subunit of ribonucleotide reductase, N-terminal domain"/>
    <property type="match status" value="1"/>
</dbReference>
<name>A0ABT3W9Q9_9PROT</name>
<feature type="domain" description="Ribonucleotide reductase large subunit C-terminal" evidence="8">
    <location>
        <begin position="112"/>
        <end position="432"/>
    </location>
</feature>
<keyword evidence="3 6" id="KW-0560">Oxidoreductase</keyword>
<evidence type="ECO:0000256" key="1">
    <source>
        <dbReference type="ARBA" id="ARBA00010406"/>
    </source>
</evidence>
<feature type="domain" description="Ribonucleotide reductase large subunit N-terminal" evidence="7">
    <location>
        <begin position="43"/>
        <end position="108"/>
    </location>
</feature>
<protein>
    <recommendedName>
        <fullName evidence="2 6">Ribonucleoside-diphosphate reductase</fullName>
        <ecNumber evidence="2 6">1.17.4.1</ecNumber>
    </recommendedName>
</protein>
<organism evidence="9 10">
    <name type="scientific">Bombella dulcis</name>
    <dbReference type="NCBI Taxonomy" id="2967339"/>
    <lineage>
        <taxon>Bacteria</taxon>
        <taxon>Pseudomonadati</taxon>
        <taxon>Pseudomonadota</taxon>
        <taxon>Alphaproteobacteria</taxon>
        <taxon>Acetobacterales</taxon>
        <taxon>Acetobacteraceae</taxon>
        <taxon>Bombella</taxon>
    </lineage>
</organism>
<dbReference type="InterPro" id="IPR000788">
    <property type="entry name" value="RNR_lg_C"/>
</dbReference>
<dbReference type="InterPro" id="IPR039718">
    <property type="entry name" value="Rrm1"/>
</dbReference>
<dbReference type="PRINTS" id="PR01183">
    <property type="entry name" value="RIBORDTASEM1"/>
</dbReference>
<evidence type="ECO:0000313" key="9">
    <source>
        <dbReference type="EMBL" id="MCX5615830.1"/>
    </source>
</evidence>
<dbReference type="GO" id="GO:0004748">
    <property type="term" value="F:ribonucleoside-diphosphate reductase activity, thioredoxin disulfide as acceptor"/>
    <property type="evidence" value="ECO:0007669"/>
    <property type="project" value="UniProtKB-EC"/>
</dbReference>
<evidence type="ECO:0000256" key="3">
    <source>
        <dbReference type="ARBA" id="ARBA00023002"/>
    </source>
</evidence>
<evidence type="ECO:0000256" key="5">
    <source>
        <dbReference type="ARBA" id="ARBA00047754"/>
    </source>
</evidence>
<dbReference type="InterPro" id="IPR008926">
    <property type="entry name" value="RNR_R1-su_N"/>
</dbReference>
<evidence type="ECO:0000256" key="2">
    <source>
        <dbReference type="ARBA" id="ARBA00012274"/>
    </source>
</evidence>
<dbReference type="PANTHER" id="PTHR11573:SF6">
    <property type="entry name" value="RIBONUCLEOSIDE-DIPHOSPHATE REDUCTASE LARGE SUBUNIT"/>
    <property type="match status" value="1"/>
</dbReference>
<sequence>MRMHDAQMFAQPTGGPEEPELFPNVVQLPGRHPVRTSPERDALLTDFGRATLDDRYLLDGETYQGLFARVASRYGADEGHTQRIYDYMSRHWFMPATPVLSNGGTNRGLPISCFLNESEDSLEGIVGLWNENVWLAAKGGGIGSYWGNLRSIGENIGRNGKTSGVIPFIRVMDSLTLAISQGSLRRGSAAVYLPIWHPEIEEFIEMRRPTGGDPNRKALNLHHGVLLTDDFMRAVVGDEEWPLISPKDHSVIRKVSARALWIRLLTARMEQGEPYIVFSDTVNRARPEHHRLAGLEVKTSNLCAEITLPTGIDHHGKSRTAVCCLSSLNLEYWDEWKDHPQFIKDVMLFLDNVLQDFIDNAPDDMAHARYAAMRERSVGLGVMGFHSFLQSKMVPFGSVMAKVWNKKFFEHISKQTAEASRELAKTRGPCPDAEEYGFQERFSNKMAVAPTASISIIAGNASPGIDPISANVFLQKTLSGSFTVRNRHLAKLLQKYGRDTDEVWSSITLSKGSVQHLDFLTQDEKDVFKTAFEIDQRWVVEHAADRAPFICQSQSVNLFLPADVHKRDLVRIHYEAWKKGVKSLYYCRSLSIQRADTVSNVAVKRDIMDGDDDHLPQATQRHAETGAGSYEECLSCQ</sequence>
<reference evidence="9" key="1">
    <citation type="submission" date="2022-07" db="EMBL/GenBank/DDBJ databases">
        <title>Bombella genomes.</title>
        <authorList>
            <person name="Harer L."/>
            <person name="Styblova S."/>
            <person name="Ehrmann M."/>
        </authorList>
    </citation>
    <scope>NUCLEOTIDE SEQUENCE</scope>
    <source>
        <strain evidence="9">TMW 2.2559</strain>
    </source>
</reference>
<dbReference type="Pfam" id="PF02867">
    <property type="entry name" value="Ribonuc_red_lgC"/>
    <property type="match status" value="2"/>
</dbReference>
<dbReference type="SUPFAM" id="SSF51998">
    <property type="entry name" value="PFL-like glycyl radical enzymes"/>
    <property type="match status" value="1"/>
</dbReference>
<keyword evidence="4 6" id="KW-0215">Deoxyribonucleotide synthesis</keyword>
<dbReference type="PANTHER" id="PTHR11573">
    <property type="entry name" value="RIBONUCLEOSIDE-DIPHOSPHATE REDUCTASE LARGE CHAIN"/>
    <property type="match status" value="1"/>
</dbReference>